<evidence type="ECO:0000259" key="2">
    <source>
        <dbReference type="Pfam" id="PF14534"/>
    </source>
</evidence>
<comment type="caution">
    <text evidence="3">The sequence shown here is derived from an EMBL/GenBank/DDBJ whole genome shotgun (WGS) entry which is preliminary data.</text>
</comment>
<name>A0ABW1PTR0_9FLAO</name>
<evidence type="ECO:0000313" key="3">
    <source>
        <dbReference type="EMBL" id="MFC6098321.1"/>
    </source>
</evidence>
<dbReference type="EMBL" id="JBHSQB010000021">
    <property type="protein sequence ID" value="MFC6098321.1"/>
    <property type="molecule type" value="Genomic_DNA"/>
</dbReference>
<dbReference type="SUPFAM" id="SSF54427">
    <property type="entry name" value="NTF2-like"/>
    <property type="match status" value="1"/>
</dbReference>
<dbReference type="Gene3D" id="3.10.450.50">
    <property type="match status" value="1"/>
</dbReference>
<dbReference type="Pfam" id="PF14534">
    <property type="entry name" value="DUF4440"/>
    <property type="match status" value="1"/>
</dbReference>
<feature type="signal peptide" evidence="1">
    <location>
        <begin position="1"/>
        <end position="17"/>
    </location>
</feature>
<feature type="domain" description="DUF4440" evidence="2">
    <location>
        <begin position="44"/>
        <end position="138"/>
    </location>
</feature>
<accession>A0ABW1PTR0</accession>
<keyword evidence="1" id="KW-0732">Signal</keyword>
<sequence>MKLYPIFFFLISLSINAQENGAISELKKEPKLQENIRLLDFYMKNNDSAILELFSEDVSLGHSNGWVQNFDDFKKDFESKKVSYKSIEQTDFLEFKRNRKTVSLRRKVKVVGIYKIYDFEMTLSLLEIWVKKGKSWKLWSRQAIELKEKAE</sequence>
<protein>
    <submittedName>
        <fullName evidence="3">Nuclear transport factor 2 family protein</fullName>
    </submittedName>
</protein>
<dbReference type="RefSeq" id="WP_379793335.1">
    <property type="nucleotide sequence ID" value="NZ_JBHSQB010000021.1"/>
</dbReference>
<evidence type="ECO:0000313" key="4">
    <source>
        <dbReference type="Proteomes" id="UP001596287"/>
    </source>
</evidence>
<dbReference type="InterPro" id="IPR027843">
    <property type="entry name" value="DUF4440"/>
</dbReference>
<evidence type="ECO:0000256" key="1">
    <source>
        <dbReference type="SAM" id="SignalP"/>
    </source>
</evidence>
<reference evidence="4" key="1">
    <citation type="journal article" date="2019" name="Int. J. Syst. Evol. Microbiol.">
        <title>The Global Catalogue of Microorganisms (GCM) 10K type strain sequencing project: providing services to taxonomists for standard genome sequencing and annotation.</title>
        <authorList>
            <consortium name="The Broad Institute Genomics Platform"/>
            <consortium name="The Broad Institute Genome Sequencing Center for Infectious Disease"/>
            <person name="Wu L."/>
            <person name="Ma J."/>
        </authorList>
    </citation>
    <scope>NUCLEOTIDE SEQUENCE [LARGE SCALE GENOMIC DNA]</scope>
    <source>
        <strain evidence="4">CCUG 49679</strain>
    </source>
</reference>
<organism evidence="3 4">
    <name type="scientific">Flavobacterium qiangtangense</name>
    <dbReference type="NCBI Taxonomy" id="1442595"/>
    <lineage>
        <taxon>Bacteria</taxon>
        <taxon>Pseudomonadati</taxon>
        <taxon>Bacteroidota</taxon>
        <taxon>Flavobacteriia</taxon>
        <taxon>Flavobacteriales</taxon>
        <taxon>Flavobacteriaceae</taxon>
        <taxon>Flavobacterium</taxon>
    </lineage>
</organism>
<feature type="chain" id="PRO_5045614474" evidence="1">
    <location>
        <begin position="18"/>
        <end position="151"/>
    </location>
</feature>
<dbReference type="InterPro" id="IPR032710">
    <property type="entry name" value="NTF2-like_dom_sf"/>
</dbReference>
<gene>
    <name evidence="3" type="ORF">ACFPVY_16850</name>
</gene>
<dbReference type="Proteomes" id="UP001596287">
    <property type="component" value="Unassembled WGS sequence"/>
</dbReference>
<keyword evidence="4" id="KW-1185">Reference proteome</keyword>
<proteinExistence type="predicted"/>